<evidence type="ECO:0000256" key="2">
    <source>
        <dbReference type="SAM" id="Phobius"/>
    </source>
</evidence>
<comment type="caution">
    <text evidence="4">The sequence shown here is derived from an EMBL/GenBank/DDBJ whole genome shotgun (WGS) entry which is preliminary data.</text>
</comment>
<keyword evidence="1" id="KW-0175">Coiled coil</keyword>
<organism evidence="4 5">
    <name type="scientific">Apodospora peruviana</name>
    <dbReference type="NCBI Taxonomy" id="516989"/>
    <lineage>
        <taxon>Eukaryota</taxon>
        <taxon>Fungi</taxon>
        <taxon>Dikarya</taxon>
        <taxon>Ascomycota</taxon>
        <taxon>Pezizomycotina</taxon>
        <taxon>Sordariomycetes</taxon>
        <taxon>Sordariomycetidae</taxon>
        <taxon>Sordariales</taxon>
        <taxon>Lasiosphaeriaceae</taxon>
        <taxon>Apodospora</taxon>
    </lineage>
</organism>
<gene>
    <name evidence="4" type="ORF">B0H66DRAFT_599263</name>
</gene>
<dbReference type="InterPro" id="IPR046529">
    <property type="entry name" value="DUF6594"/>
</dbReference>
<accession>A0AAE0II03</accession>
<sequence length="197" mass="22001">MATTRADEDIELDKLSQEDVDRKPWRFDGLHCRILLRLQDQLAGLEEELDLLDAEFSRKTAKDVDNGSFRKNQESRKEVLESITAKLERYDLDALPGDAEMLVVGKDEHVDVLAVVAILFTASVMLIAPLWILAVIEDMFKKLGVITAFVFVFLGVLVWGILARPFETLAATAGYSVVLVVFLQFSTGLQNVRMGGT</sequence>
<proteinExistence type="predicted"/>
<keyword evidence="2" id="KW-0812">Transmembrane</keyword>
<keyword evidence="5" id="KW-1185">Reference proteome</keyword>
<evidence type="ECO:0000259" key="3">
    <source>
        <dbReference type="Pfam" id="PF20237"/>
    </source>
</evidence>
<name>A0AAE0II03_9PEZI</name>
<reference evidence="4" key="2">
    <citation type="submission" date="2023-06" db="EMBL/GenBank/DDBJ databases">
        <authorList>
            <consortium name="Lawrence Berkeley National Laboratory"/>
            <person name="Haridas S."/>
            <person name="Hensen N."/>
            <person name="Bonometti L."/>
            <person name="Westerberg I."/>
            <person name="Brannstrom I.O."/>
            <person name="Guillou S."/>
            <person name="Cros-Aarteil S."/>
            <person name="Calhoun S."/>
            <person name="Kuo A."/>
            <person name="Mondo S."/>
            <person name="Pangilinan J."/>
            <person name="Riley R."/>
            <person name="Labutti K."/>
            <person name="Andreopoulos B."/>
            <person name="Lipzen A."/>
            <person name="Chen C."/>
            <person name="Yanf M."/>
            <person name="Daum C."/>
            <person name="Ng V."/>
            <person name="Clum A."/>
            <person name="Steindorff A."/>
            <person name="Ohm R."/>
            <person name="Martin F."/>
            <person name="Silar P."/>
            <person name="Natvig D."/>
            <person name="Lalanne C."/>
            <person name="Gautier V."/>
            <person name="Ament-Velasquez S.L."/>
            <person name="Kruys A."/>
            <person name="Hutchinson M.I."/>
            <person name="Powell A.J."/>
            <person name="Barry K."/>
            <person name="Miller A.N."/>
            <person name="Grigoriev I.V."/>
            <person name="Debuchy R."/>
            <person name="Gladieux P."/>
            <person name="Thoren M.H."/>
            <person name="Johannesson H."/>
        </authorList>
    </citation>
    <scope>NUCLEOTIDE SEQUENCE</scope>
    <source>
        <strain evidence="4">CBS 118394</strain>
    </source>
</reference>
<dbReference type="EMBL" id="JAUEDM010000002">
    <property type="protein sequence ID" value="KAK3325077.1"/>
    <property type="molecule type" value="Genomic_DNA"/>
</dbReference>
<keyword evidence="2" id="KW-0472">Membrane</keyword>
<feature type="domain" description="DUF6594" evidence="3">
    <location>
        <begin position="26"/>
        <end position="95"/>
    </location>
</feature>
<feature type="transmembrane region" description="Helical" evidence="2">
    <location>
        <begin position="143"/>
        <end position="162"/>
    </location>
</feature>
<dbReference type="Pfam" id="PF20237">
    <property type="entry name" value="DUF6594"/>
    <property type="match status" value="2"/>
</dbReference>
<feature type="coiled-coil region" evidence="1">
    <location>
        <begin position="35"/>
        <end position="62"/>
    </location>
</feature>
<evidence type="ECO:0000256" key="1">
    <source>
        <dbReference type="SAM" id="Coils"/>
    </source>
</evidence>
<dbReference type="PANTHER" id="PTHR34502:SF4">
    <property type="entry name" value="DUF6594 DOMAIN-CONTAINING PROTEIN"/>
    <property type="match status" value="1"/>
</dbReference>
<feature type="transmembrane region" description="Helical" evidence="2">
    <location>
        <begin position="112"/>
        <end position="136"/>
    </location>
</feature>
<protein>
    <recommendedName>
        <fullName evidence="3">DUF6594 domain-containing protein</fullName>
    </recommendedName>
</protein>
<evidence type="ECO:0000313" key="4">
    <source>
        <dbReference type="EMBL" id="KAK3325077.1"/>
    </source>
</evidence>
<dbReference type="AlphaFoldDB" id="A0AAE0II03"/>
<dbReference type="Proteomes" id="UP001283341">
    <property type="component" value="Unassembled WGS sequence"/>
</dbReference>
<dbReference type="PANTHER" id="PTHR34502">
    <property type="entry name" value="DUF6594 DOMAIN-CONTAINING PROTEIN-RELATED"/>
    <property type="match status" value="1"/>
</dbReference>
<reference evidence="4" key="1">
    <citation type="journal article" date="2023" name="Mol. Phylogenet. Evol.">
        <title>Genome-scale phylogeny and comparative genomics of the fungal order Sordariales.</title>
        <authorList>
            <person name="Hensen N."/>
            <person name="Bonometti L."/>
            <person name="Westerberg I."/>
            <person name="Brannstrom I.O."/>
            <person name="Guillou S."/>
            <person name="Cros-Aarteil S."/>
            <person name="Calhoun S."/>
            <person name="Haridas S."/>
            <person name="Kuo A."/>
            <person name="Mondo S."/>
            <person name="Pangilinan J."/>
            <person name="Riley R."/>
            <person name="LaButti K."/>
            <person name="Andreopoulos B."/>
            <person name="Lipzen A."/>
            <person name="Chen C."/>
            <person name="Yan M."/>
            <person name="Daum C."/>
            <person name="Ng V."/>
            <person name="Clum A."/>
            <person name="Steindorff A."/>
            <person name="Ohm R.A."/>
            <person name="Martin F."/>
            <person name="Silar P."/>
            <person name="Natvig D.O."/>
            <person name="Lalanne C."/>
            <person name="Gautier V."/>
            <person name="Ament-Velasquez S.L."/>
            <person name="Kruys A."/>
            <person name="Hutchinson M.I."/>
            <person name="Powell A.J."/>
            <person name="Barry K."/>
            <person name="Miller A.N."/>
            <person name="Grigoriev I.V."/>
            <person name="Debuchy R."/>
            <person name="Gladieux P."/>
            <person name="Hiltunen Thoren M."/>
            <person name="Johannesson H."/>
        </authorList>
    </citation>
    <scope>NUCLEOTIDE SEQUENCE</scope>
    <source>
        <strain evidence="4">CBS 118394</strain>
    </source>
</reference>
<keyword evidence="2" id="KW-1133">Transmembrane helix</keyword>
<feature type="transmembrane region" description="Helical" evidence="2">
    <location>
        <begin position="168"/>
        <end position="185"/>
    </location>
</feature>
<feature type="domain" description="DUF6594" evidence="3">
    <location>
        <begin position="106"/>
        <end position="180"/>
    </location>
</feature>
<evidence type="ECO:0000313" key="5">
    <source>
        <dbReference type="Proteomes" id="UP001283341"/>
    </source>
</evidence>